<gene>
    <name evidence="2" type="ORF">JOE69_002811</name>
</gene>
<evidence type="ECO:0000259" key="1">
    <source>
        <dbReference type="PROSITE" id="PS51819"/>
    </source>
</evidence>
<protein>
    <submittedName>
        <fullName evidence="2">Lactoylglutathione lyase</fullName>
    </submittedName>
</protein>
<dbReference type="PANTHER" id="PTHR36503:SF1">
    <property type="entry name" value="BLR2520 PROTEIN"/>
    <property type="match status" value="1"/>
</dbReference>
<dbReference type="PANTHER" id="PTHR36503">
    <property type="entry name" value="BLR2520 PROTEIN"/>
    <property type="match status" value="1"/>
</dbReference>
<dbReference type="EMBL" id="JAVDQF010000001">
    <property type="protein sequence ID" value="MDR6270573.1"/>
    <property type="molecule type" value="Genomic_DNA"/>
</dbReference>
<keyword evidence="2" id="KW-0456">Lyase</keyword>
<dbReference type="InterPro" id="IPR029068">
    <property type="entry name" value="Glyas_Bleomycin-R_OHBP_Dase"/>
</dbReference>
<dbReference type="InterPro" id="IPR037523">
    <property type="entry name" value="VOC_core"/>
</dbReference>
<dbReference type="GO" id="GO:0016829">
    <property type="term" value="F:lyase activity"/>
    <property type="evidence" value="ECO:0007669"/>
    <property type="project" value="UniProtKB-KW"/>
</dbReference>
<comment type="caution">
    <text evidence="2">The sequence shown here is derived from an EMBL/GenBank/DDBJ whole genome shotgun (WGS) entry which is preliminary data.</text>
</comment>
<dbReference type="PROSITE" id="PS51819">
    <property type="entry name" value="VOC"/>
    <property type="match status" value="1"/>
</dbReference>
<dbReference type="InterPro" id="IPR004360">
    <property type="entry name" value="Glyas_Fos-R_dOase_dom"/>
</dbReference>
<reference evidence="2 3" key="1">
    <citation type="submission" date="2023-07" db="EMBL/GenBank/DDBJ databases">
        <title>Sequencing the genomes of 1000 actinobacteria strains.</title>
        <authorList>
            <person name="Klenk H.-P."/>
        </authorList>
    </citation>
    <scope>NUCLEOTIDE SEQUENCE [LARGE SCALE GENOMIC DNA]</scope>
    <source>
        <strain evidence="2 3">DSM 14555</strain>
    </source>
</reference>
<keyword evidence="3" id="KW-1185">Reference proteome</keyword>
<evidence type="ECO:0000313" key="2">
    <source>
        <dbReference type="EMBL" id="MDR6270573.1"/>
    </source>
</evidence>
<evidence type="ECO:0000313" key="3">
    <source>
        <dbReference type="Proteomes" id="UP001185069"/>
    </source>
</evidence>
<feature type="domain" description="VOC" evidence="1">
    <location>
        <begin position="1"/>
        <end position="114"/>
    </location>
</feature>
<proteinExistence type="predicted"/>
<dbReference type="RefSeq" id="WP_309799742.1">
    <property type="nucleotide sequence ID" value="NZ_BAAAHY010000007.1"/>
</dbReference>
<dbReference type="Pfam" id="PF00903">
    <property type="entry name" value="Glyoxalase"/>
    <property type="match status" value="1"/>
</dbReference>
<dbReference type="Proteomes" id="UP001185069">
    <property type="component" value="Unassembled WGS sequence"/>
</dbReference>
<dbReference type="SUPFAM" id="SSF54593">
    <property type="entry name" value="Glyoxalase/Bleomycin resistance protein/Dihydroxybiphenyl dioxygenase"/>
    <property type="match status" value="1"/>
</dbReference>
<accession>A0ABU1JDT4</accession>
<dbReference type="Gene3D" id="3.10.180.10">
    <property type="entry name" value="2,3-Dihydroxybiphenyl 1,2-Dioxygenase, domain 1"/>
    <property type="match status" value="1"/>
</dbReference>
<name>A0ABU1JDT4_9MICC</name>
<organism evidence="2 3">
    <name type="scientific">Arthrobacter russicus</name>
    <dbReference type="NCBI Taxonomy" id="172040"/>
    <lineage>
        <taxon>Bacteria</taxon>
        <taxon>Bacillati</taxon>
        <taxon>Actinomycetota</taxon>
        <taxon>Actinomycetes</taxon>
        <taxon>Micrococcales</taxon>
        <taxon>Micrococcaceae</taxon>
        <taxon>Arthrobacter</taxon>
    </lineage>
</organism>
<sequence>MNDIPAAKTFYLKKLGWQASYQDDTVLMLRVAPSVVLSFWAIEEFIEEVGPVSAGDAPITLAYNCRTEHDVDAVLRRAMATGGTRLKPGSKRSWRGYSVYFSDPNGYRWEVAWNPSEMGEDLLDQAEAGQTSQSPLEAAH</sequence>